<evidence type="ECO:0000313" key="2">
    <source>
        <dbReference type="EMBL" id="KDR74889.1"/>
    </source>
</evidence>
<gene>
    <name evidence="2" type="ORF">GALMADRAFT_141212</name>
</gene>
<protein>
    <submittedName>
        <fullName evidence="2">Uncharacterized protein</fullName>
    </submittedName>
</protein>
<name>A0A067T4N9_GALM3</name>
<feature type="chain" id="PRO_5001646493" evidence="1">
    <location>
        <begin position="21"/>
        <end position="100"/>
    </location>
</feature>
<accession>A0A067T4N9</accession>
<dbReference type="AlphaFoldDB" id="A0A067T4N9"/>
<evidence type="ECO:0000313" key="3">
    <source>
        <dbReference type="Proteomes" id="UP000027222"/>
    </source>
</evidence>
<dbReference type="HOGENOM" id="CLU_2306355_0_0_1"/>
<keyword evidence="1" id="KW-0732">Signal</keyword>
<reference evidence="3" key="1">
    <citation type="journal article" date="2014" name="Proc. Natl. Acad. Sci. U.S.A.">
        <title>Extensive sampling of basidiomycete genomes demonstrates inadequacy of the white-rot/brown-rot paradigm for wood decay fungi.</title>
        <authorList>
            <person name="Riley R."/>
            <person name="Salamov A.A."/>
            <person name="Brown D.W."/>
            <person name="Nagy L.G."/>
            <person name="Floudas D."/>
            <person name="Held B.W."/>
            <person name="Levasseur A."/>
            <person name="Lombard V."/>
            <person name="Morin E."/>
            <person name="Otillar R."/>
            <person name="Lindquist E.A."/>
            <person name="Sun H."/>
            <person name="LaButti K.M."/>
            <person name="Schmutz J."/>
            <person name="Jabbour D."/>
            <person name="Luo H."/>
            <person name="Baker S.E."/>
            <person name="Pisabarro A.G."/>
            <person name="Walton J.D."/>
            <person name="Blanchette R.A."/>
            <person name="Henrissat B."/>
            <person name="Martin F."/>
            <person name="Cullen D."/>
            <person name="Hibbett D.S."/>
            <person name="Grigoriev I.V."/>
        </authorList>
    </citation>
    <scope>NUCLEOTIDE SEQUENCE [LARGE SCALE GENOMIC DNA]</scope>
    <source>
        <strain evidence="3">CBS 339.88</strain>
    </source>
</reference>
<dbReference type="Proteomes" id="UP000027222">
    <property type="component" value="Unassembled WGS sequence"/>
</dbReference>
<organism evidence="2 3">
    <name type="scientific">Galerina marginata (strain CBS 339.88)</name>
    <dbReference type="NCBI Taxonomy" id="685588"/>
    <lineage>
        <taxon>Eukaryota</taxon>
        <taxon>Fungi</taxon>
        <taxon>Dikarya</taxon>
        <taxon>Basidiomycota</taxon>
        <taxon>Agaricomycotina</taxon>
        <taxon>Agaricomycetes</taxon>
        <taxon>Agaricomycetidae</taxon>
        <taxon>Agaricales</taxon>
        <taxon>Agaricineae</taxon>
        <taxon>Strophariaceae</taxon>
        <taxon>Galerina</taxon>
    </lineage>
</organism>
<sequence>MVWELRNRSLQLIWLGFVDCAAVGVGGIAPDDLDVSATAAEETNDEVGPEKSYNAKSANEVTSVLLGVSLEFALEIDVISKFLTFHAQLCPIQTKDSSNK</sequence>
<evidence type="ECO:0000256" key="1">
    <source>
        <dbReference type="SAM" id="SignalP"/>
    </source>
</evidence>
<proteinExistence type="predicted"/>
<feature type="signal peptide" evidence="1">
    <location>
        <begin position="1"/>
        <end position="20"/>
    </location>
</feature>
<dbReference type="EMBL" id="KL142382">
    <property type="protein sequence ID" value="KDR74889.1"/>
    <property type="molecule type" value="Genomic_DNA"/>
</dbReference>
<keyword evidence="3" id="KW-1185">Reference proteome</keyword>